<evidence type="ECO:0000313" key="2">
    <source>
        <dbReference type="EMBL" id="CEM30380.1"/>
    </source>
</evidence>
<feature type="compositionally biased region" description="Basic and acidic residues" evidence="1">
    <location>
        <begin position="311"/>
        <end position="323"/>
    </location>
</feature>
<organism evidence="2 3">
    <name type="scientific">Vitrella brassicaformis (strain CCMP3155)</name>
    <dbReference type="NCBI Taxonomy" id="1169540"/>
    <lineage>
        <taxon>Eukaryota</taxon>
        <taxon>Sar</taxon>
        <taxon>Alveolata</taxon>
        <taxon>Colpodellida</taxon>
        <taxon>Vitrellaceae</taxon>
        <taxon>Vitrella</taxon>
    </lineage>
</organism>
<dbReference type="EMBL" id="CDMY01000698">
    <property type="protein sequence ID" value="CEM30380.1"/>
    <property type="molecule type" value="Genomic_DNA"/>
</dbReference>
<proteinExistence type="predicted"/>
<feature type="compositionally biased region" description="Gly residues" evidence="1">
    <location>
        <begin position="212"/>
        <end position="221"/>
    </location>
</feature>
<dbReference type="Proteomes" id="UP000041254">
    <property type="component" value="Unassembled WGS sequence"/>
</dbReference>
<keyword evidence="3" id="KW-1185">Reference proteome</keyword>
<protein>
    <submittedName>
        <fullName evidence="2">Uncharacterized protein</fullName>
    </submittedName>
</protein>
<sequence>MDSFVPRPGPSSIPPFSSHRYHPGDEQAPISFDDLPAESIWVDGKTTWSRPLDEHMLSYLMNKNATSCREHTAILGLMTKTPEWRKMCFIHNPEDGIISKSKALHRLGFIKKYQNEAPFVWARSYLSVIDQHGVFTARAARGEKADVGLLDGGMPVRMGLCDWRGEVLGVGVGRRATVNMSDEALEEDAVGDSGANKAVDKAMQGHTRAEGSGIGGIGGLGKSPNNNSSSPEDLGGSEDDSTEHKGKKQPSHIYPVYVEGEKRPAYPRYFRYAPTGRVYDRLRPADFVELTKLFFQNTSEGQEGNAGAEVDGARDSKRARVGS</sequence>
<feature type="region of interest" description="Disordered" evidence="1">
    <location>
        <begin position="297"/>
        <end position="323"/>
    </location>
</feature>
<accession>A0A0G4GK92</accession>
<dbReference type="AlphaFoldDB" id="A0A0G4GK92"/>
<reference evidence="2 3" key="1">
    <citation type="submission" date="2014-11" db="EMBL/GenBank/DDBJ databases">
        <authorList>
            <person name="Zhu J."/>
            <person name="Qi W."/>
            <person name="Song R."/>
        </authorList>
    </citation>
    <scope>NUCLEOTIDE SEQUENCE [LARGE SCALE GENOMIC DNA]</scope>
</reference>
<name>A0A0G4GK92_VITBC</name>
<evidence type="ECO:0000313" key="3">
    <source>
        <dbReference type="Proteomes" id="UP000041254"/>
    </source>
</evidence>
<feature type="region of interest" description="Disordered" evidence="1">
    <location>
        <begin position="1"/>
        <end position="21"/>
    </location>
</feature>
<gene>
    <name evidence="2" type="ORF">Vbra_18079</name>
</gene>
<dbReference type="VEuPathDB" id="CryptoDB:Vbra_18079"/>
<evidence type="ECO:0000256" key="1">
    <source>
        <dbReference type="SAM" id="MobiDB-lite"/>
    </source>
</evidence>
<feature type="region of interest" description="Disordered" evidence="1">
    <location>
        <begin position="185"/>
        <end position="258"/>
    </location>
</feature>
<dbReference type="InParanoid" id="A0A0G4GK92"/>